<sequence>MENSAVITRFYTAFSNSDAIEMISCYHDEAVFEDPAFGKLNRKEVAAMWKMLLERSKGNLKVAFKDVVSDENSGAATWIATYIFSQTNRKVVNTIHAEFEFKDGLILKHKDNFDIYKWSKQALGWKGFLLGWTPFMQNGIQQNAKKALSNYMQKNA</sequence>
<dbReference type="InterPro" id="IPR037401">
    <property type="entry name" value="SnoaL-like"/>
</dbReference>
<comment type="caution">
    <text evidence="2">The sequence shown here is derived from an EMBL/GenBank/DDBJ whole genome shotgun (WGS) entry which is preliminary data.</text>
</comment>
<evidence type="ECO:0000259" key="1">
    <source>
        <dbReference type="Pfam" id="PF12680"/>
    </source>
</evidence>
<reference evidence="2 3" key="1">
    <citation type="submission" date="2019-04" db="EMBL/GenBank/DDBJ databases">
        <title>Flavobacterium sp. strain DS2-A Genome sequencing and assembly.</title>
        <authorList>
            <person name="Kim I."/>
        </authorList>
    </citation>
    <scope>NUCLEOTIDE SEQUENCE [LARGE SCALE GENOMIC DNA]</scope>
    <source>
        <strain evidence="2 3">DS2-A</strain>
    </source>
</reference>
<accession>A0A4Z0LB84</accession>
<dbReference type="EMBL" id="SRLH01000002">
    <property type="protein sequence ID" value="TGD59027.1"/>
    <property type="molecule type" value="Genomic_DNA"/>
</dbReference>
<dbReference type="Pfam" id="PF12680">
    <property type="entry name" value="SnoaL_2"/>
    <property type="match status" value="1"/>
</dbReference>
<gene>
    <name evidence="2" type="ORF">E4635_04025</name>
</gene>
<protein>
    <submittedName>
        <fullName evidence="2">Nuclear transport factor 2 family protein</fullName>
    </submittedName>
</protein>
<evidence type="ECO:0000313" key="3">
    <source>
        <dbReference type="Proteomes" id="UP000297407"/>
    </source>
</evidence>
<dbReference type="Proteomes" id="UP000297407">
    <property type="component" value="Unassembled WGS sequence"/>
</dbReference>
<evidence type="ECO:0000313" key="2">
    <source>
        <dbReference type="EMBL" id="TGD59027.1"/>
    </source>
</evidence>
<dbReference type="InterPro" id="IPR032710">
    <property type="entry name" value="NTF2-like_dom_sf"/>
</dbReference>
<dbReference type="RefSeq" id="WP_135525337.1">
    <property type="nucleotide sequence ID" value="NZ_SRLH01000002.1"/>
</dbReference>
<keyword evidence="3" id="KW-1185">Reference proteome</keyword>
<name>A0A4Z0LB84_9FLAO</name>
<dbReference type="Gene3D" id="3.10.450.50">
    <property type="match status" value="1"/>
</dbReference>
<feature type="domain" description="SnoaL-like" evidence="1">
    <location>
        <begin position="7"/>
        <end position="109"/>
    </location>
</feature>
<dbReference type="AlphaFoldDB" id="A0A4Z0LB84"/>
<organism evidence="2 3">
    <name type="scientific">Flavobacterium humi</name>
    <dbReference type="NCBI Taxonomy" id="2562683"/>
    <lineage>
        <taxon>Bacteria</taxon>
        <taxon>Pseudomonadati</taxon>
        <taxon>Bacteroidota</taxon>
        <taxon>Flavobacteriia</taxon>
        <taxon>Flavobacteriales</taxon>
        <taxon>Flavobacteriaceae</taxon>
        <taxon>Flavobacterium</taxon>
    </lineage>
</organism>
<dbReference type="SUPFAM" id="SSF54427">
    <property type="entry name" value="NTF2-like"/>
    <property type="match status" value="1"/>
</dbReference>
<proteinExistence type="predicted"/>
<dbReference type="OrthoDB" id="391735at2"/>